<evidence type="ECO:0000256" key="1">
    <source>
        <dbReference type="SAM" id="Phobius"/>
    </source>
</evidence>
<keyword evidence="1" id="KW-1133">Transmembrane helix</keyword>
<sequence>MDEAESKLVLELLHELNKKQRVAREESLVNRHFGAIITAVVSIAAVIVSYVQIEVAKVNKSKELDVKRLESERLWKIEAAKFIGQHRETIFSEDDRQRQIMRHVISVAFPKEIGVTLLVRVKKAKSGDLLRRFWKPDGINVEKKNEEKLKAWLENSEISGPGSITMLLHAESFEDARVRAVTELNLEGRQSTMTNVPNEQLSEVKNSYLQEGAQVTARLQVNGTWTVTVTYPDSSDGVM</sequence>
<comment type="caution">
    <text evidence="2">The sequence shown here is derived from an EMBL/GenBank/DDBJ whole genome shotgun (WGS) entry which is preliminary data.</text>
</comment>
<keyword evidence="1" id="KW-0812">Transmembrane</keyword>
<name>A0A545U083_9GAMM</name>
<keyword evidence="3" id="KW-1185">Reference proteome</keyword>
<dbReference type="Proteomes" id="UP000315439">
    <property type="component" value="Unassembled WGS sequence"/>
</dbReference>
<proteinExistence type="predicted"/>
<dbReference type="OrthoDB" id="6064811at2"/>
<dbReference type="EMBL" id="VIKS01000015">
    <property type="protein sequence ID" value="TQV82875.1"/>
    <property type="molecule type" value="Genomic_DNA"/>
</dbReference>
<evidence type="ECO:0000313" key="2">
    <source>
        <dbReference type="EMBL" id="TQV82875.1"/>
    </source>
</evidence>
<protein>
    <submittedName>
        <fullName evidence="2">Uncharacterized protein</fullName>
    </submittedName>
</protein>
<evidence type="ECO:0000313" key="3">
    <source>
        <dbReference type="Proteomes" id="UP000315439"/>
    </source>
</evidence>
<feature type="transmembrane region" description="Helical" evidence="1">
    <location>
        <begin position="33"/>
        <end position="53"/>
    </location>
</feature>
<accession>A0A545U083</accession>
<dbReference type="AlphaFoldDB" id="A0A545U083"/>
<organism evidence="2 3">
    <name type="scientific">Aliikangiella coralliicola</name>
    <dbReference type="NCBI Taxonomy" id="2592383"/>
    <lineage>
        <taxon>Bacteria</taxon>
        <taxon>Pseudomonadati</taxon>
        <taxon>Pseudomonadota</taxon>
        <taxon>Gammaproteobacteria</taxon>
        <taxon>Oceanospirillales</taxon>
        <taxon>Pleioneaceae</taxon>
        <taxon>Aliikangiella</taxon>
    </lineage>
</organism>
<dbReference type="RefSeq" id="WP_142934573.1">
    <property type="nucleotide sequence ID" value="NZ_ML660171.1"/>
</dbReference>
<reference evidence="2 3" key="1">
    <citation type="submission" date="2019-07" db="EMBL/GenBank/DDBJ databases">
        <title>Draft genome for Aliikangiella sp. M105.</title>
        <authorList>
            <person name="Wang G."/>
        </authorList>
    </citation>
    <scope>NUCLEOTIDE SEQUENCE [LARGE SCALE GENOMIC DNA]</scope>
    <source>
        <strain evidence="2 3">M105</strain>
    </source>
</reference>
<gene>
    <name evidence="2" type="ORF">FLL46_24200</name>
</gene>
<keyword evidence="1" id="KW-0472">Membrane</keyword>